<keyword evidence="1" id="KW-0175">Coiled coil</keyword>
<proteinExistence type="predicted"/>
<sequence length="142" mass="15645">MFRAFDLLLIAMMVVAATITYQIKHRADEKLQEVRRLEAEIKLEHDTIDLLKADWALLSQPNRLRKLVESYNGELKLAPTQPTQLARPSELPMYRAQAPQTEASAGVDATGNKTGSVFGTVIGGIAIPAIRPDTMTTGSVNR</sequence>
<keyword evidence="3" id="KW-1185">Reference proteome</keyword>
<evidence type="ECO:0000256" key="1">
    <source>
        <dbReference type="SAM" id="Coils"/>
    </source>
</evidence>
<accession>A0A7W6K4L4</accession>
<evidence type="ECO:0000313" key="2">
    <source>
        <dbReference type="EMBL" id="MBB4105123.1"/>
    </source>
</evidence>
<dbReference type="AlphaFoldDB" id="A0A7W6K4L4"/>
<organism evidence="2 3">
    <name type="scientific">Allorhizobium borbori</name>
    <dbReference type="NCBI Taxonomy" id="485907"/>
    <lineage>
        <taxon>Bacteria</taxon>
        <taxon>Pseudomonadati</taxon>
        <taxon>Pseudomonadota</taxon>
        <taxon>Alphaproteobacteria</taxon>
        <taxon>Hyphomicrobiales</taxon>
        <taxon>Rhizobiaceae</taxon>
        <taxon>Rhizobium/Agrobacterium group</taxon>
        <taxon>Allorhizobium</taxon>
    </lineage>
</organism>
<evidence type="ECO:0008006" key="4">
    <source>
        <dbReference type="Google" id="ProtNLM"/>
    </source>
</evidence>
<dbReference type="EMBL" id="JACIDU010000017">
    <property type="protein sequence ID" value="MBB4105123.1"/>
    <property type="molecule type" value="Genomic_DNA"/>
</dbReference>
<feature type="coiled-coil region" evidence="1">
    <location>
        <begin position="27"/>
        <end position="54"/>
    </location>
</feature>
<dbReference type="Proteomes" id="UP000584824">
    <property type="component" value="Unassembled WGS sequence"/>
</dbReference>
<reference evidence="2 3" key="1">
    <citation type="submission" date="2020-08" db="EMBL/GenBank/DDBJ databases">
        <title>Genomic Encyclopedia of Type Strains, Phase IV (KMG-IV): sequencing the most valuable type-strain genomes for metagenomic binning, comparative biology and taxonomic classification.</title>
        <authorList>
            <person name="Goeker M."/>
        </authorList>
    </citation>
    <scope>NUCLEOTIDE SEQUENCE [LARGE SCALE GENOMIC DNA]</scope>
    <source>
        <strain evidence="2 3">DSM 26385</strain>
    </source>
</reference>
<evidence type="ECO:0000313" key="3">
    <source>
        <dbReference type="Proteomes" id="UP000584824"/>
    </source>
</evidence>
<gene>
    <name evidence="2" type="ORF">GGQ66_003706</name>
</gene>
<protein>
    <recommendedName>
        <fullName evidence="4">Cell division protein FtsL</fullName>
    </recommendedName>
</protein>
<name>A0A7W6K4L4_9HYPH</name>
<comment type="caution">
    <text evidence="2">The sequence shown here is derived from an EMBL/GenBank/DDBJ whole genome shotgun (WGS) entry which is preliminary data.</text>
</comment>
<dbReference type="RefSeq" id="WP_183794289.1">
    <property type="nucleotide sequence ID" value="NZ_JACIDU010000017.1"/>
</dbReference>